<dbReference type="OrthoDB" id="3016366at2759"/>
<reference evidence="1 2" key="1">
    <citation type="submission" date="2016-12" db="EMBL/GenBank/DDBJ databases">
        <title>The genomes of Aspergillus section Nigri reveals drivers in fungal speciation.</title>
        <authorList>
            <consortium name="DOE Joint Genome Institute"/>
            <person name="Vesth T.C."/>
            <person name="Nybo J."/>
            <person name="Theobald S."/>
            <person name="Brandl J."/>
            <person name="Frisvad J.C."/>
            <person name="Nielsen K.F."/>
            <person name="Lyhne E.K."/>
            <person name="Kogle M.E."/>
            <person name="Kuo A."/>
            <person name="Riley R."/>
            <person name="Clum A."/>
            <person name="Nolan M."/>
            <person name="Lipzen A."/>
            <person name="Salamov A."/>
            <person name="Henrissat B."/>
            <person name="Wiebenga A."/>
            <person name="De Vries R.P."/>
            <person name="Grigoriev I.V."/>
            <person name="Mortensen U.H."/>
            <person name="Andersen M.R."/>
            <person name="Baker S.E."/>
        </authorList>
    </citation>
    <scope>NUCLEOTIDE SEQUENCE [LARGE SCALE GENOMIC DNA]</scope>
    <source>
        <strain evidence="1 2">CBS 115572</strain>
    </source>
</reference>
<dbReference type="InterPro" id="IPR046670">
    <property type="entry name" value="DUF6540"/>
</dbReference>
<keyword evidence="2" id="KW-1185">Reference proteome</keyword>
<organism evidence="1 2">
    <name type="scientific">Aspergillus sclerotioniger CBS 115572</name>
    <dbReference type="NCBI Taxonomy" id="1450535"/>
    <lineage>
        <taxon>Eukaryota</taxon>
        <taxon>Fungi</taxon>
        <taxon>Dikarya</taxon>
        <taxon>Ascomycota</taxon>
        <taxon>Pezizomycotina</taxon>
        <taxon>Eurotiomycetes</taxon>
        <taxon>Eurotiomycetidae</taxon>
        <taxon>Eurotiales</taxon>
        <taxon>Aspergillaceae</taxon>
        <taxon>Aspergillus</taxon>
        <taxon>Aspergillus subgen. Circumdati</taxon>
    </lineage>
</organism>
<accession>A0A317XD42</accession>
<evidence type="ECO:0000313" key="2">
    <source>
        <dbReference type="Proteomes" id="UP000246702"/>
    </source>
</evidence>
<dbReference type="EMBL" id="MSFK01000001">
    <property type="protein sequence ID" value="PWY96245.1"/>
    <property type="molecule type" value="Genomic_DNA"/>
</dbReference>
<evidence type="ECO:0000313" key="1">
    <source>
        <dbReference type="EMBL" id="PWY96245.1"/>
    </source>
</evidence>
<dbReference type="AlphaFoldDB" id="A0A317XD42"/>
<proteinExistence type="predicted"/>
<gene>
    <name evidence="1" type="ORF">BO94DRAFT_3582</name>
</gene>
<comment type="caution">
    <text evidence="1">The sequence shown here is derived from an EMBL/GenBank/DDBJ whole genome shotgun (WGS) entry which is preliminary data.</text>
</comment>
<dbReference type="RefSeq" id="XP_025473006.1">
    <property type="nucleotide sequence ID" value="XM_025607152.1"/>
</dbReference>
<name>A0A317XD42_9EURO</name>
<dbReference type="Pfam" id="PF20174">
    <property type="entry name" value="DUF6540"/>
    <property type="match status" value="1"/>
</dbReference>
<dbReference type="GeneID" id="37109295"/>
<sequence>MPLNAPTTSCIGALLAYSPVISLMALQFETNGLYILLSDRGAESTFHWGLYLAKTPTSGDIFEIVNSPNPKVWTFEPKPNQDVNTSRRYVLALKIGDLDPALHGPLEIRLSQVPMEYSTRFHESITCRVWVKEALFALDDEGYIKLIETVNGIETEARYAAMLNKANGKRTIAKSRGSIF</sequence>
<dbReference type="Proteomes" id="UP000246702">
    <property type="component" value="Unassembled WGS sequence"/>
</dbReference>
<protein>
    <submittedName>
        <fullName evidence="1">Uncharacterized protein</fullName>
    </submittedName>
</protein>